<keyword evidence="5 13" id="KW-0732">Signal</keyword>
<keyword evidence="2 10" id="KW-0813">Transport</keyword>
<dbReference type="InterPro" id="IPR036942">
    <property type="entry name" value="Beta-barrel_TonB_sf"/>
</dbReference>
<keyword evidence="9 10" id="KW-0998">Cell outer membrane</keyword>
<evidence type="ECO:0000256" key="5">
    <source>
        <dbReference type="ARBA" id="ARBA00022729"/>
    </source>
</evidence>
<comment type="subcellular location">
    <subcellularLocation>
        <location evidence="1 10">Cell outer membrane</location>
        <topology evidence="1 10">Multi-pass membrane protein</topology>
    </subcellularLocation>
</comment>
<feature type="domain" description="TonB-dependent receptor plug" evidence="15">
    <location>
        <begin position="46"/>
        <end position="156"/>
    </location>
</feature>
<feature type="signal peptide" evidence="13">
    <location>
        <begin position="1"/>
        <end position="26"/>
    </location>
</feature>
<evidence type="ECO:0000256" key="11">
    <source>
        <dbReference type="RuleBase" id="RU003357"/>
    </source>
</evidence>
<keyword evidence="17" id="KW-1185">Reference proteome</keyword>
<dbReference type="CDD" id="cd01347">
    <property type="entry name" value="ligand_gated_channel"/>
    <property type="match status" value="1"/>
</dbReference>
<keyword evidence="7 11" id="KW-0798">TonB box</keyword>
<evidence type="ECO:0000256" key="9">
    <source>
        <dbReference type="ARBA" id="ARBA00023237"/>
    </source>
</evidence>
<evidence type="ECO:0000256" key="2">
    <source>
        <dbReference type="ARBA" id="ARBA00022448"/>
    </source>
</evidence>
<dbReference type="Gene3D" id="2.170.130.10">
    <property type="entry name" value="TonB-dependent receptor, plug domain"/>
    <property type="match status" value="1"/>
</dbReference>
<dbReference type="KEGG" id="asim:FE240_12965"/>
<organism evidence="16 17">
    <name type="scientific">Aeromonas simiae</name>
    <dbReference type="NCBI Taxonomy" id="218936"/>
    <lineage>
        <taxon>Bacteria</taxon>
        <taxon>Pseudomonadati</taxon>
        <taxon>Pseudomonadota</taxon>
        <taxon>Gammaproteobacteria</taxon>
        <taxon>Aeromonadales</taxon>
        <taxon>Aeromonadaceae</taxon>
        <taxon>Aeromonas</taxon>
    </lineage>
</organism>
<dbReference type="PANTHER" id="PTHR30069:SF53">
    <property type="entry name" value="COLICIN I RECEPTOR-RELATED"/>
    <property type="match status" value="1"/>
</dbReference>
<dbReference type="InterPro" id="IPR039426">
    <property type="entry name" value="TonB-dep_rcpt-like"/>
</dbReference>
<dbReference type="InterPro" id="IPR000531">
    <property type="entry name" value="Beta-barrel_TonB"/>
</dbReference>
<keyword evidence="3 10" id="KW-1134">Transmembrane beta strand</keyword>
<name>A0A5J6WWL7_9GAMM</name>
<feature type="region of interest" description="Disordered" evidence="12">
    <location>
        <begin position="168"/>
        <end position="189"/>
    </location>
</feature>
<evidence type="ECO:0000256" key="10">
    <source>
        <dbReference type="PROSITE-ProRule" id="PRU01360"/>
    </source>
</evidence>
<dbReference type="PROSITE" id="PS52016">
    <property type="entry name" value="TONB_DEPENDENT_REC_3"/>
    <property type="match status" value="1"/>
</dbReference>
<gene>
    <name evidence="16" type="ORF">FE240_12965</name>
</gene>
<evidence type="ECO:0000313" key="16">
    <source>
        <dbReference type="EMBL" id="QFI55516.1"/>
    </source>
</evidence>
<evidence type="ECO:0000256" key="6">
    <source>
        <dbReference type="ARBA" id="ARBA00023065"/>
    </source>
</evidence>
<reference evidence="16 17" key="1">
    <citation type="submission" date="2019-05" db="EMBL/GenBank/DDBJ databases">
        <title>OXA-830, a novel chromosomally encoded expanded-spectrum class D beta-lactamase in Aeromonas simiae.</title>
        <authorList>
            <person name="Zhou W."/>
            <person name="Chen Q."/>
        </authorList>
    </citation>
    <scope>NUCLEOTIDE SEQUENCE [LARGE SCALE GENOMIC DNA]</scope>
    <source>
        <strain evidence="16 17">A6</strain>
    </source>
</reference>
<dbReference type="Pfam" id="PF00593">
    <property type="entry name" value="TonB_dep_Rec_b-barrel"/>
    <property type="match status" value="1"/>
</dbReference>
<evidence type="ECO:0000256" key="4">
    <source>
        <dbReference type="ARBA" id="ARBA00022692"/>
    </source>
</evidence>
<evidence type="ECO:0000313" key="17">
    <source>
        <dbReference type="Proteomes" id="UP000594034"/>
    </source>
</evidence>
<proteinExistence type="inferred from homology"/>
<evidence type="ECO:0000256" key="1">
    <source>
        <dbReference type="ARBA" id="ARBA00004571"/>
    </source>
</evidence>
<dbReference type="Proteomes" id="UP000594034">
    <property type="component" value="Chromosome"/>
</dbReference>
<protein>
    <submittedName>
        <fullName evidence="16">TonB-dependent receptor</fullName>
    </submittedName>
</protein>
<evidence type="ECO:0000256" key="8">
    <source>
        <dbReference type="ARBA" id="ARBA00023136"/>
    </source>
</evidence>
<evidence type="ECO:0000256" key="7">
    <source>
        <dbReference type="ARBA" id="ARBA00023077"/>
    </source>
</evidence>
<dbReference type="AlphaFoldDB" id="A0A5J6WWL7"/>
<evidence type="ECO:0000256" key="13">
    <source>
        <dbReference type="SAM" id="SignalP"/>
    </source>
</evidence>
<dbReference type="InterPro" id="IPR037066">
    <property type="entry name" value="Plug_dom_sf"/>
</dbReference>
<dbReference type="GO" id="GO:0015344">
    <property type="term" value="F:siderophore uptake transmembrane transporter activity"/>
    <property type="evidence" value="ECO:0007669"/>
    <property type="project" value="TreeGrafter"/>
</dbReference>
<dbReference type="SUPFAM" id="SSF56935">
    <property type="entry name" value="Porins"/>
    <property type="match status" value="1"/>
</dbReference>
<feature type="domain" description="TonB-dependent receptor-like beta-barrel" evidence="14">
    <location>
        <begin position="235"/>
        <end position="623"/>
    </location>
</feature>
<evidence type="ECO:0000259" key="15">
    <source>
        <dbReference type="Pfam" id="PF07715"/>
    </source>
</evidence>
<comment type="similarity">
    <text evidence="10 11">Belongs to the TonB-dependent receptor family.</text>
</comment>
<dbReference type="PANTHER" id="PTHR30069">
    <property type="entry name" value="TONB-DEPENDENT OUTER MEMBRANE RECEPTOR"/>
    <property type="match status" value="1"/>
</dbReference>
<keyword evidence="4 10" id="KW-0812">Transmembrane</keyword>
<evidence type="ECO:0000256" key="3">
    <source>
        <dbReference type="ARBA" id="ARBA00022452"/>
    </source>
</evidence>
<dbReference type="GO" id="GO:0044718">
    <property type="term" value="P:siderophore transmembrane transport"/>
    <property type="evidence" value="ECO:0007669"/>
    <property type="project" value="TreeGrafter"/>
</dbReference>
<evidence type="ECO:0000259" key="14">
    <source>
        <dbReference type="Pfam" id="PF00593"/>
    </source>
</evidence>
<feature type="chain" id="PRO_5023919844" evidence="13">
    <location>
        <begin position="27"/>
        <end position="652"/>
    </location>
</feature>
<keyword evidence="16" id="KW-0675">Receptor</keyword>
<dbReference type="EMBL" id="CP040449">
    <property type="protein sequence ID" value="QFI55516.1"/>
    <property type="molecule type" value="Genomic_DNA"/>
</dbReference>
<dbReference type="Gene3D" id="2.40.170.20">
    <property type="entry name" value="TonB-dependent receptor, beta-barrel domain"/>
    <property type="match status" value="1"/>
</dbReference>
<dbReference type="InterPro" id="IPR012910">
    <property type="entry name" value="Plug_dom"/>
</dbReference>
<sequence>MQSGCFPLRPLAVALGLLTLPLLVQANDTAHETLVITATQTQHTELSAPASVSVVTRRDLEKMNATTLSEALKGVTGVNIAPASAYGRSEIRLRGLEGDYTLLLIDGRRVNSREALSSAYANDFDLSSIPMAAIERIEVLRGPISSLYGADALGGVVNVILRKAGEHTEGAASYTSTHPTEGDGGDGNRGSGYLSGALIDRVLLGNLVVEGNHKQAWQSDLSRNAGSDASEKREKWSALSNLTWLIDPRQELALGGSYAKDDRLAHWNNYGTTVQNDQQMERLGLHLTHSGRWEHVDSRLGYAFEQADLHDDSQLMTALTQRPGEVTQTNHTVDGQLSTQLGDHQVTAGSEYRINELKHNVNLTKKASVDQYALYLQDEIGLGDLTLTLSGRLDDHQTYGSEFSPRAYALYALTDAWVLKGGIGRAFKAPTIAQTDADYAVPACRGRCSIIGNPDLEPETAVSYEAGTAYNSPHYGGALTLFHNDIRNKIQSDAWSANHRPSVMTYYNVDDSRIQGVELSGWLTLQPGLTLSANATVLDAEDKSTGLDLYKTPEHTFNAALAWQALPSLDTRLSWNYVGSQTIPVPRMSGATYERSEGYHTFDLGLVWQAMPQLDIRAGMTNLTNAQRDGVATDADLILEGRTLYAGLDYRL</sequence>
<evidence type="ECO:0000256" key="12">
    <source>
        <dbReference type="SAM" id="MobiDB-lite"/>
    </source>
</evidence>
<accession>A0A5J6WWL7</accession>
<dbReference type="Pfam" id="PF07715">
    <property type="entry name" value="Plug"/>
    <property type="match status" value="1"/>
</dbReference>
<dbReference type="GO" id="GO:0009279">
    <property type="term" value="C:cell outer membrane"/>
    <property type="evidence" value="ECO:0007669"/>
    <property type="project" value="UniProtKB-SubCell"/>
</dbReference>
<dbReference type="RefSeq" id="WP_193001488.1">
    <property type="nucleotide sequence ID" value="NZ_CP040449.1"/>
</dbReference>
<keyword evidence="6" id="KW-0406">Ion transport</keyword>
<keyword evidence="8 10" id="KW-0472">Membrane</keyword>